<keyword evidence="5 7" id="KW-1133">Transmembrane helix</keyword>
<sequence>MLSRGRPKRLSTPKQKKVIELFYNLFSSGFHLAEIIDFLRRSALLEEAYVRQMQAGLAAGQSFSQIVSRLGFSDSVVTQLSLSELHGNLTLSLGKIGHYLDNLSKVRKKLIEVGTYPLLLLGFLVLIMLGLRNYLLPQLDRQNLATQFISQLPQFFLGGSLLLLLLLTGAYVYYRKAAPIAFFSRLARLPFAGSLLRAYLTAYYAREWGNMIGQGLELSQIFAVMQEQPSRLFQEVGKDMTAALEAGQAYADKVSSYPFFKKELALMIEYGEVKSKLGSELEVYAEKTWEEFFLRINRAMNLIQPLVFVFVALVIVLLYAAMLLPIYQNMEVSL</sequence>
<evidence type="ECO:0000256" key="1">
    <source>
        <dbReference type="ARBA" id="ARBA00004651"/>
    </source>
</evidence>
<keyword evidence="6 7" id="KW-0472">Membrane</keyword>
<accession>A0ABS5AVA6</accession>
<evidence type="ECO:0000259" key="8">
    <source>
        <dbReference type="Pfam" id="PF00482"/>
    </source>
</evidence>
<name>A0ABS5AVA6_9STRE</name>
<evidence type="ECO:0000256" key="7">
    <source>
        <dbReference type="SAM" id="Phobius"/>
    </source>
</evidence>
<dbReference type="PRINTS" id="PR00812">
    <property type="entry name" value="BCTERIALGSPF"/>
</dbReference>
<dbReference type="PANTHER" id="PTHR30012:SF0">
    <property type="entry name" value="TYPE II SECRETION SYSTEM PROTEIN F-RELATED"/>
    <property type="match status" value="1"/>
</dbReference>
<dbReference type="InterPro" id="IPR018076">
    <property type="entry name" value="T2SS_GspF_dom"/>
</dbReference>
<feature type="transmembrane region" description="Helical" evidence="7">
    <location>
        <begin position="155"/>
        <end position="174"/>
    </location>
</feature>
<evidence type="ECO:0000256" key="3">
    <source>
        <dbReference type="ARBA" id="ARBA00022475"/>
    </source>
</evidence>
<dbReference type="InterPro" id="IPR003004">
    <property type="entry name" value="GspF/PilC"/>
</dbReference>
<dbReference type="InterPro" id="IPR042094">
    <property type="entry name" value="T2SS_GspF_sf"/>
</dbReference>
<keyword evidence="4 7" id="KW-0812">Transmembrane</keyword>
<dbReference type="EMBL" id="QFAY01000006">
    <property type="protein sequence ID" value="MBP2620502.1"/>
    <property type="molecule type" value="Genomic_DNA"/>
</dbReference>
<evidence type="ECO:0000256" key="5">
    <source>
        <dbReference type="ARBA" id="ARBA00022989"/>
    </source>
</evidence>
<protein>
    <submittedName>
        <fullName evidence="9">Competence protein CglB</fullName>
    </submittedName>
</protein>
<comment type="caution">
    <text evidence="9">The sequence shown here is derived from an EMBL/GenBank/DDBJ whole genome shotgun (WGS) entry which is preliminary data.</text>
</comment>
<feature type="transmembrane region" description="Helical" evidence="7">
    <location>
        <begin position="302"/>
        <end position="327"/>
    </location>
</feature>
<comment type="similarity">
    <text evidence="2">Belongs to the GSP F family.</text>
</comment>
<comment type="subcellular location">
    <subcellularLocation>
        <location evidence="1">Cell membrane</location>
        <topology evidence="1">Multi-pass membrane protein</topology>
    </subcellularLocation>
</comment>
<dbReference type="PANTHER" id="PTHR30012">
    <property type="entry name" value="GENERAL SECRETION PATHWAY PROTEIN"/>
    <property type="match status" value="1"/>
</dbReference>
<dbReference type="InterPro" id="IPR047692">
    <property type="entry name" value="T4P_ComGB"/>
</dbReference>
<evidence type="ECO:0000256" key="2">
    <source>
        <dbReference type="ARBA" id="ARBA00005745"/>
    </source>
</evidence>
<evidence type="ECO:0000313" key="9">
    <source>
        <dbReference type="EMBL" id="MBP2620502.1"/>
    </source>
</evidence>
<feature type="domain" description="Type II secretion system protein GspF" evidence="8">
    <location>
        <begin position="19"/>
        <end position="137"/>
    </location>
</feature>
<proteinExistence type="inferred from homology"/>
<gene>
    <name evidence="9" type="ORF">DHL47_03950</name>
</gene>
<feature type="domain" description="Type II secretion system protein GspF" evidence="8">
    <location>
        <begin position="205"/>
        <end position="325"/>
    </location>
</feature>
<dbReference type="NCBIfam" id="NF041012">
    <property type="entry name" value="T4P_ComGB"/>
    <property type="match status" value="1"/>
</dbReference>
<keyword evidence="3" id="KW-1003">Cell membrane</keyword>
<dbReference type="Proteomes" id="UP001519349">
    <property type="component" value="Unassembled WGS sequence"/>
</dbReference>
<dbReference type="Gene3D" id="1.20.81.30">
    <property type="entry name" value="Type II secretion system (T2SS), domain F"/>
    <property type="match status" value="2"/>
</dbReference>
<reference evidence="9 10" key="1">
    <citation type="submission" date="2018-05" db="EMBL/GenBank/DDBJ databases">
        <title>Draft genome sequence of Streptococcus panodentis CCUG 70867T.</title>
        <authorList>
            <person name="Salva-Serra F."/>
            <person name="Mendez V."/>
            <person name="Jaen-Luchoro D."/>
            <person name="Gonzales-Siles L."/>
            <person name="Karlsson R."/>
            <person name="Engstrom-Jakobsson H."/>
            <person name="Busquets A."/>
            <person name="Gomila M."/>
            <person name="Pineiro-Iglesias B."/>
            <person name="Bennasar-Figueras A."/>
            <person name="Seeger M."/>
            <person name="Moore E."/>
        </authorList>
    </citation>
    <scope>NUCLEOTIDE SEQUENCE [LARGE SCALE GENOMIC DNA]</scope>
    <source>
        <strain evidence="9 10">CCUG 70867</strain>
    </source>
</reference>
<dbReference type="Pfam" id="PF00482">
    <property type="entry name" value="T2SSF"/>
    <property type="match status" value="2"/>
</dbReference>
<evidence type="ECO:0000256" key="4">
    <source>
        <dbReference type="ARBA" id="ARBA00022692"/>
    </source>
</evidence>
<evidence type="ECO:0000313" key="10">
    <source>
        <dbReference type="Proteomes" id="UP001519349"/>
    </source>
</evidence>
<keyword evidence="10" id="KW-1185">Reference proteome</keyword>
<organism evidence="9 10">
    <name type="scientific">Streptococcus panodentis</name>
    <dbReference type="NCBI Taxonomy" id="1581472"/>
    <lineage>
        <taxon>Bacteria</taxon>
        <taxon>Bacillati</taxon>
        <taxon>Bacillota</taxon>
        <taxon>Bacilli</taxon>
        <taxon>Lactobacillales</taxon>
        <taxon>Streptococcaceae</taxon>
        <taxon>Streptococcus</taxon>
    </lineage>
</organism>
<feature type="transmembrane region" description="Helical" evidence="7">
    <location>
        <begin position="113"/>
        <end position="135"/>
    </location>
</feature>
<evidence type="ECO:0000256" key="6">
    <source>
        <dbReference type="ARBA" id="ARBA00023136"/>
    </source>
</evidence>